<evidence type="ECO:0000313" key="2">
    <source>
        <dbReference type="Proteomes" id="UP000750711"/>
    </source>
</evidence>
<organism evidence="1 2">
    <name type="scientific">Trichoglossum hirsutum</name>
    <dbReference type="NCBI Taxonomy" id="265104"/>
    <lineage>
        <taxon>Eukaryota</taxon>
        <taxon>Fungi</taxon>
        <taxon>Dikarya</taxon>
        <taxon>Ascomycota</taxon>
        <taxon>Pezizomycotina</taxon>
        <taxon>Geoglossomycetes</taxon>
        <taxon>Geoglossales</taxon>
        <taxon>Geoglossaceae</taxon>
        <taxon>Trichoglossum</taxon>
    </lineage>
</organism>
<proteinExistence type="predicted"/>
<keyword evidence="2" id="KW-1185">Reference proteome</keyword>
<sequence length="94" mass="10593">MPVQTNRPSMNRAMVLETRSLPKQCVTRDETRVQSTFVLMKIISEESSTINVTKMLVAEDKTTAQWPQESARHAAMPVHEAPDFIVIDLDPEAP</sequence>
<name>A0A9P8LGH8_9PEZI</name>
<dbReference type="AlphaFoldDB" id="A0A9P8LGH8"/>
<evidence type="ECO:0000313" key="1">
    <source>
        <dbReference type="EMBL" id="KAH0565072.1"/>
    </source>
</evidence>
<dbReference type="EMBL" id="JAGHQM010000140">
    <property type="protein sequence ID" value="KAH0565072.1"/>
    <property type="molecule type" value="Genomic_DNA"/>
</dbReference>
<comment type="caution">
    <text evidence="1">The sequence shown here is derived from an EMBL/GenBank/DDBJ whole genome shotgun (WGS) entry which is preliminary data.</text>
</comment>
<accession>A0A9P8LGH8</accession>
<gene>
    <name evidence="1" type="ORF">GP486_001540</name>
</gene>
<dbReference type="Proteomes" id="UP000750711">
    <property type="component" value="Unassembled WGS sequence"/>
</dbReference>
<reference evidence="1" key="1">
    <citation type="submission" date="2021-03" db="EMBL/GenBank/DDBJ databases">
        <title>Comparative genomics and phylogenomic investigation of the class Geoglossomycetes provide insights into ecological specialization and systematics.</title>
        <authorList>
            <person name="Melie T."/>
            <person name="Pirro S."/>
            <person name="Miller A.N."/>
            <person name="Quandt A."/>
        </authorList>
    </citation>
    <scope>NUCLEOTIDE SEQUENCE</scope>
    <source>
        <strain evidence="1">CAQ_001_2017</strain>
    </source>
</reference>
<feature type="non-terminal residue" evidence="1">
    <location>
        <position position="94"/>
    </location>
</feature>
<protein>
    <submittedName>
        <fullName evidence="1">Uncharacterized protein</fullName>
    </submittedName>
</protein>